<evidence type="ECO:0000256" key="4">
    <source>
        <dbReference type="ARBA" id="ARBA00022801"/>
    </source>
</evidence>
<proteinExistence type="inferred from homology"/>
<accession>A0AAD4FQB4</accession>
<evidence type="ECO:0000256" key="10">
    <source>
        <dbReference type="PIRNR" id="PIRNR026671"/>
    </source>
</evidence>
<dbReference type="GO" id="GO:0160237">
    <property type="term" value="F:D-Ala-D-Ala dipeptidase activity"/>
    <property type="evidence" value="ECO:0007669"/>
    <property type="project" value="UniProtKB-EC"/>
</dbReference>
<keyword evidence="8 10" id="KW-0961">Cell wall biogenesis/degradation</keyword>
<dbReference type="PANTHER" id="PTHR43126">
    <property type="entry name" value="D-ALANYL-D-ALANINE DIPEPTIDASE"/>
    <property type="match status" value="1"/>
</dbReference>
<dbReference type="Proteomes" id="UP000016487">
    <property type="component" value="Unassembled WGS sequence"/>
</dbReference>
<comment type="similarity">
    <text evidence="9 10">Belongs to the peptidase M15D family.</text>
</comment>
<reference evidence="11" key="2">
    <citation type="submission" date="2015-03" db="EMBL/GenBank/DDBJ databases">
        <title>Genome sequence of Pseudoalteromonas citrea.</title>
        <authorList>
            <person name="Xie B.-B."/>
            <person name="Rong J.-C."/>
            <person name="Qin Q.-L."/>
            <person name="Zhang Y.-Z."/>
        </authorList>
    </citation>
    <scope>NUCLEOTIDE SEQUENCE</scope>
    <source>
        <strain evidence="11">DSM 8771</strain>
    </source>
</reference>
<keyword evidence="7 9" id="KW-0482">Metalloprotease</keyword>
<comment type="cofactor">
    <cofactor evidence="9">
        <name>Zn(2+)</name>
        <dbReference type="ChEBI" id="CHEBI:29105"/>
    </cofactor>
    <text evidence="9">Binds 1 zinc ion per subunit.</text>
</comment>
<dbReference type="RefSeq" id="WP_010364276.1">
    <property type="nucleotide sequence ID" value="NZ_AHBZ03000027.1"/>
</dbReference>
<organism evidence="11 12">
    <name type="scientific">Pseudoalteromonas citrea</name>
    <dbReference type="NCBI Taxonomy" id="43655"/>
    <lineage>
        <taxon>Bacteria</taxon>
        <taxon>Pseudomonadati</taxon>
        <taxon>Pseudomonadota</taxon>
        <taxon>Gammaproteobacteria</taxon>
        <taxon>Alteromonadales</taxon>
        <taxon>Pseudoalteromonadaceae</taxon>
        <taxon>Pseudoalteromonas</taxon>
    </lineage>
</organism>
<evidence type="ECO:0000313" key="11">
    <source>
        <dbReference type="EMBL" id="KAF7764839.1"/>
    </source>
</evidence>
<evidence type="ECO:0000256" key="8">
    <source>
        <dbReference type="ARBA" id="ARBA00023316"/>
    </source>
</evidence>
<dbReference type="Pfam" id="PF01427">
    <property type="entry name" value="Peptidase_M15"/>
    <property type="match status" value="1"/>
</dbReference>
<dbReference type="GO" id="GO:0008270">
    <property type="term" value="F:zinc ion binding"/>
    <property type="evidence" value="ECO:0007669"/>
    <property type="project" value="UniProtKB-UniRule"/>
</dbReference>
<keyword evidence="3 9" id="KW-0479">Metal-binding</keyword>
<keyword evidence="5 9" id="KW-0862">Zinc</keyword>
<gene>
    <name evidence="11" type="primary">vanX</name>
    <name evidence="9" type="synonym">ddpX</name>
    <name evidence="11" type="ORF">PCIT_b0924</name>
</gene>
<dbReference type="PIRSF" id="PIRSF026671">
    <property type="entry name" value="AA_dipeptidase"/>
    <property type="match status" value="1"/>
</dbReference>
<feature type="binding site" evidence="9">
    <location>
        <position position="143"/>
    </location>
    <ligand>
        <name>Zn(2+)</name>
        <dbReference type="ChEBI" id="CHEBI:29105"/>
        <note>catalytic</note>
    </ligand>
</feature>
<comment type="caution">
    <text evidence="11">The sequence shown here is derived from an EMBL/GenBank/DDBJ whole genome shotgun (WGS) entry which is preliminary data.</text>
</comment>
<feature type="site" description="Transition state stabilizer" evidence="9">
    <location>
        <position position="91"/>
    </location>
</feature>
<name>A0AAD4FQB4_9GAMM</name>
<dbReference type="PANTHER" id="PTHR43126:SF1">
    <property type="entry name" value="D-ALANYL-D-ALANINE DIPEPTIDASE"/>
    <property type="match status" value="1"/>
</dbReference>
<evidence type="ECO:0000256" key="2">
    <source>
        <dbReference type="ARBA" id="ARBA00022670"/>
    </source>
</evidence>
<dbReference type="GO" id="GO:0008237">
    <property type="term" value="F:metallopeptidase activity"/>
    <property type="evidence" value="ECO:0007669"/>
    <property type="project" value="UniProtKB-KW"/>
</dbReference>
<evidence type="ECO:0000256" key="6">
    <source>
        <dbReference type="ARBA" id="ARBA00022997"/>
    </source>
</evidence>
<evidence type="ECO:0000256" key="3">
    <source>
        <dbReference type="ARBA" id="ARBA00022723"/>
    </source>
</evidence>
<evidence type="ECO:0000313" key="12">
    <source>
        <dbReference type="Proteomes" id="UP000016487"/>
    </source>
</evidence>
<evidence type="ECO:0000256" key="1">
    <source>
        <dbReference type="ARBA" id="ARBA00001362"/>
    </source>
</evidence>
<feature type="active site" description="Proton donor/acceptor" evidence="9">
    <location>
        <position position="201"/>
    </location>
</feature>
<keyword evidence="6 9" id="KW-0224">Dipeptidase</keyword>
<dbReference type="Gene3D" id="3.30.1380.10">
    <property type="match status" value="1"/>
</dbReference>
<reference evidence="11" key="1">
    <citation type="journal article" date="2012" name="J. Bacteriol.">
        <title>Genome sequences of type strains of seven species of the marine bacterium Pseudoalteromonas.</title>
        <authorList>
            <person name="Xie B.B."/>
            <person name="Shu Y.L."/>
            <person name="Qin Q.L."/>
            <person name="Rong J.C."/>
            <person name="Zhang X.Y."/>
            <person name="Chen X.L."/>
            <person name="Shi M."/>
            <person name="He H.L."/>
            <person name="Zhou B.C."/>
            <person name="Zhang Y.Z."/>
        </authorList>
    </citation>
    <scope>NUCLEOTIDE SEQUENCE</scope>
    <source>
        <strain evidence="11">DSM 8771</strain>
    </source>
</reference>
<dbReference type="EC" id="3.4.13.22" evidence="9 10"/>
<comment type="catalytic activity">
    <reaction evidence="1 9 10">
        <text>D-alanyl-D-alanine + H2O = 2 D-alanine</text>
        <dbReference type="Rhea" id="RHEA:20661"/>
        <dbReference type="ChEBI" id="CHEBI:15377"/>
        <dbReference type="ChEBI" id="CHEBI:57416"/>
        <dbReference type="ChEBI" id="CHEBI:57822"/>
        <dbReference type="EC" id="3.4.13.22"/>
    </reaction>
</comment>
<dbReference type="InterPro" id="IPR009045">
    <property type="entry name" value="Zn_M74/Hedgehog-like"/>
</dbReference>
<dbReference type="GO" id="GO:0071555">
    <property type="term" value="P:cell wall organization"/>
    <property type="evidence" value="ECO:0007669"/>
    <property type="project" value="UniProtKB-KW"/>
</dbReference>
<evidence type="ECO:0000256" key="9">
    <source>
        <dbReference type="HAMAP-Rule" id="MF_01924"/>
    </source>
</evidence>
<comment type="function">
    <text evidence="9 10">Catalyzes hydrolysis of the D-alanyl-D-alanine dipeptide.</text>
</comment>
<evidence type="ECO:0000256" key="7">
    <source>
        <dbReference type="ARBA" id="ARBA00023049"/>
    </source>
</evidence>
<feature type="binding site" evidence="9">
    <location>
        <position position="136"/>
    </location>
    <ligand>
        <name>Zn(2+)</name>
        <dbReference type="ChEBI" id="CHEBI:29105"/>
        <note>catalytic</note>
    </ligand>
</feature>
<dbReference type="HAMAP" id="MF_01924">
    <property type="entry name" value="A_A_dipeptidase"/>
    <property type="match status" value="1"/>
</dbReference>
<dbReference type="InterPro" id="IPR000755">
    <property type="entry name" value="A_A_dipeptidase"/>
</dbReference>
<dbReference type="GO" id="GO:0006508">
    <property type="term" value="P:proteolysis"/>
    <property type="evidence" value="ECO:0007669"/>
    <property type="project" value="UniProtKB-KW"/>
</dbReference>
<dbReference type="AlphaFoldDB" id="A0AAD4FQB4"/>
<protein>
    <recommendedName>
        <fullName evidence="9 10">D-alanyl-D-alanine dipeptidase</fullName>
        <shortName evidence="9 10">D-Ala-D-Ala dipeptidase</shortName>
        <ecNumber evidence="9 10">3.4.13.22</ecNumber>
    </recommendedName>
</protein>
<dbReference type="EMBL" id="AHBZ03000027">
    <property type="protein sequence ID" value="KAF7764839.1"/>
    <property type="molecule type" value="Genomic_DNA"/>
</dbReference>
<keyword evidence="2 9" id="KW-0645">Protease</keyword>
<evidence type="ECO:0000256" key="5">
    <source>
        <dbReference type="ARBA" id="ARBA00022833"/>
    </source>
</evidence>
<dbReference type="CDD" id="cd14817">
    <property type="entry name" value="D-Ala-D-Ala_dipeptidase_VanX"/>
    <property type="match status" value="1"/>
</dbReference>
<sequence length="223" mass="25028">MNKLIRYGVIFGASYIALSVQAKDLYDVKKAIPSLVTDIRYFGTDNFVGTAIDGYSAPKCLLSLSAVAALKVAQTSAQQFGLSLKVYDCYRPQRAVDHFVKWAEDLNDTKNKAKFYPEVDKSALFELGYIAAKSGHSRGSTLDVTLIDARSGVELDMGTSWDYFSPLSWPSSTKVNTQQRANRMLLAKVMLNSGFKGLKEEWWHFTLSNEPFKTQYFDVEITK</sequence>
<keyword evidence="4 9" id="KW-0378">Hydrolase</keyword>
<dbReference type="SUPFAM" id="SSF55166">
    <property type="entry name" value="Hedgehog/DD-peptidase"/>
    <property type="match status" value="1"/>
</dbReference>
<feature type="binding site" evidence="9">
    <location>
        <position position="204"/>
    </location>
    <ligand>
        <name>Zn(2+)</name>
        <dbReference type="ChEBI" id="CHEBI:29105"/>
        <note>catalytic</note>
    </ligand>
</feature>